<keyword evidence="5" id="KW-0347">Helicase</keyword>
<dbReference type="GO" id="GO:0008408">
    <property type="term" value="F:3'-5' exonuclease activity"/>
    <property type="evidence" value="ECO:0007669"/>
    <property type="project" value="UniProtKB-UniRule"/>
</dbReference>
<dbReference type="SMART" id="SM00487">
    <property type="entry name" value="DEXDc"/>
    <property type="match status" value="1"/>
</dbReference>
<dbReference type="Pfam" id="PF00929">
    <property type="entry name" value="RNase_T"/>
    <property type="match status" value="1"/>
</dbReference>
<comment type="function">
    <text evidence="11">3'-5' exonuclease.</text>
</comment>
<feature type="binding site" evidence="11">
    <location>
        <begin position="281"/>
        <end position="288"/>
    </location>
    <ligand>
        <name>ATP</name>
        <dbReference type="ChEBI" id="CHEBI:30616"/>
    </ligand>
</feature>
<dbReference type="NCBIfam" id="TIGR00573">
    <property type="entry name" value="dnaq"/>
    <property type="match status" value="1"/>
</dbReference>
<evidence type="ECO:0000256" key="6">
    <source>
        <dbReference type="ARBA" id="ARBA00022840"/>
    </source>
</evidence>
<feature type="domain" description="Helicase ATP-binding" evidence="12">
    <location>
        <begin position="246"/>
        <end position="535"/>
    </location>
</feature>
<dbReference type="GO" id="GO:0016818">
    <property type="term" value="F:hydrolase activity, acting on acid anhydrides, in phosphorus-containing anhydrides"/>
    <property type="evidence" value="ECO:0007669"/>
    <property type="project" value="InterPro"/>
</dbReference>
<dbReference type="HAMAP" id="MF_02206">
    <property type="entry name" value="DinG_exonucl"/>
    <property type="match status" value="1"/>
</dbReference>
<organism evidence="13 14">
    <name type="scientific">Candidatus Edwardsbacteria bacterium GWF2_54_11</name>
    <dbReference type="NCBI Taxonomy" id="1817851"/>
    <lineage>
        <taxon>Bacteria</taxon>
        <taxon>Candidatus Edwardsiibacteriota</taxon>
    </lineage>
</organism>
<dbReference type="GO" id="GO:0003678">
    <property type="term" value="F:DNA helicase activity"/>
    <property type="evidence" value="ECO:0007669"/>
    <property type="project" value="InterPro"/>
</dbReference>
<dbReference type="SMART" id="SM00491">
    <property type="entry name" value="HELICc2"/>
    <property type="match status" value="1"/>
</dbReference>
<evidence type="ECO:0000256" key="9">
    <source>
        <dbReference type="ARBA" id="ARBA00023125"/>
    </source>
</evidence>
<keyword evidence="7" id="KW-0408">Iron</keyword>
<dbReference type="GO" id="GO:0051536">
    <property type="term" value="F:iron-sulfur cluster binding"/>
    <property type="evidence" value="ECO:0007669"/>
    <property type="project" value="UniProtKB-KW"/>
</dbReference>
<gene>
    <name evidence="11" type="primary">dinG</name>
    <name evidence="13" type="ORF">A2024_00565</name>
</gene>
<dbReference type="GO" id="GO:0046872">
    <property type="term" value="F:metal ion binding"/>
    <property type="evidence" value="ECO:0007669"/>
    <property type="project" value="UniProtKB-KW"/>
</dbReference>
<dbReference type="EC" id="3.1.-.-" evidence="11"/>
<evidence type="ECO:0000256" key="11">
    <source>
        <dbReference type="HAMAP-Rule" id="MF_02206"/>
    </source>
</evidence>
<keyword evidence="9" id="KW-0238">DNA-binding</keyword>
<reference evidence="13 14" key="1">
    <citation type="journal article" date="2016" name="Nat. Commun.">
        <title>Thousands of microbial genomes shed light on interconnected biogeochemical processes in an aquifer system.</title>
        <authorList>
            <person name="Anantharaman K."/>
            <person name="Brown C.T."/>
            <person name="Hug L.A."/>
            <person name="Sharon I."/>
            <person name="Castelle C.J."/>
            <person name="Probst A.J."/>
            <person name="Thomas B.C."/>
            <person name="Singh A."/>
            <person name="Wilkins M.J."/>
            <person name="Karaoz U."/>
            <person name="Brodie E.L."/>
            <person name="Williams K.H."/>
            <person name="Hubbard S.S."/>
            <person name="Banfield J.F."/>
        </authorList>
    </citation>
    <scope>NUCLEOTIDE SEQUENCE [LARGE SCALE GENOMIC DNA]</scope>
</reference>
<dbReference type="SUPFAM" id="SSF53098">
    <property type="entry name" value="Ribonuclease H-like"/>
    <property type="match status" value="1"/>
</dbReference>
<dbReference type="InterPro" id="IPR006054">
    <property type="entry name" value="DnaQ"/>
</dbReference>
<evidence type="ECO:0000256" key="1">
    <source>
        <dbReference type="ARBA" id="ARBA00022722"/>
    </source>
</evidence>
<dbReference type="AlphaFoldDB" id="A0A1F5R4V5"/>
<evidence type="ECO:0000256" key="7">
    <source>
        <dbReference type="ARBA" id="ARBA00023004"/>
    </source>
</evidence>
<comment type="similarity">
    <text evidence="11">Belongs to the helicase family. DinG subfamily. Type 2 sub-subfamily.</text>
</comment>
<evidence type="ECO:0000256" key="4">
    <source>
        <dbReference type="ARBA" id="ARBA00022801"/>
    </source>
</evidence>
<dbReference type="Pfam" id="PF06733">
    <property type="entry name" value="DEAD_2"/>
    <property type="match status" value="1"/>
</dbReference>
<keyword evidence="4 11" id="KW-0378">Hydrolase</keyword>
<dbReference type="SUPFAM" id="SSF52540">
    <property type="entry name" value="P-loop containing nucleoside triphosphate hydrolases"/>
    <property type="match status" value="1"/>
</dbReference>
<proteinExistence type="inferred from homology"/>
<keyword evidence="8" id="KW-0411">Iron-sulfur</keyword>
<comment type="caution">
    <text evidence="13">The sequence shown here is derived from an EMBL/GenBank/DDBJ whole genome shotgun (WGS) entry which is preliminary data.</text>
</comment>
<evidence type="ECO:0000256" key="5">
    <source>
        <dbReference type="ARBA" id="ARBA00022806"/>
    </source>
</evidence>
<dbReference type="CDD" id="cd06127">
    <property type="entry name" value="DEDDh"/>
    <property type="match status" value="1"/>
</dbReference>
<dbReference type="SMART" id="SM00479">
    <property type="entry name" value="EXOIII"/>
    <property type="match status" value="1"/>
</dbReference>
<keyword evidence="3 11" id="KW-0547">Nucleotide-binding</keyword>
<dbReference type="InterPro" id="IPR036397">
    <property type="entry name" value="RNaseH_sf"/>
</dbReference>
<evidence type="ECO:0000256" key="8">
    <source>
        <dbReference type="ARBA" id="ARBA00023014"/>
    </source>
</evidence>
<dbReference type="GO" id="GO:0003887">
    <property type="term" value="F:DNA-directed DNA polymerase activity"/>
    <property type="evidence" value="ECO:0007669"/>
    <property type="project" value="InterPro"/>
</dbReference>
<dbReference type="InterPro" id="IPR006310">
    <property type="entry name" value="DinG"/>
</dbReference>
<sequence length="924" mass="102975">MSRKKKEKIIDQQAREEPLAFVAVDIETTGLNWDRDQIIELGAVRVENGAVTARFQTLVRSERKVPPFIQGLTGITQAEIDDAPPLEGCAADLQQFMGELPLVFHNAQFDLKFLKAALEIANPCWDTLTLARALLPDNKSHSLKNLCSAYGIDPGQAHRADDDAHSTALLFLKLYDQLLDLDLPMLQAMSHLALPFHRLLLSRAMSETRQTGITVDQKTDREKIPAGAAAPRADDLEEIFGPDKRLAGVLGAGYESRQEQMDMARSVMEAFVNDEFLCVEAGTGTGKSLAYLAPAAIWARLNNERVVISTQTKTLQEQLYGKDVPILRAAAGYFNATVLKGRNNYLCWRRWQEVMLHPELFLTPDEREEALILCRWAGTTAGGDVAEHRGFSPGRAPGLWGKICSDHTACHNHRCKFVKKCFMAQARKRAEEADLVIVNHSLLFTDLVMPSGVLPDYQRVIIDEAHNIEKTATDFLGYSLDRWTVSRFLSGIFNRSPVESGLLPTLNHWLKKSGLNKEVAGSIEKSSLDIVQQILEAGKTADRFFKRKWELGDPKGRQEKRRYLEGDGFQQSVLEQAQELMGLLDRLTDSLSLLNQWLADVEAADSDELDTLRQEISGRSLEARNIGNTLGKLAAADDKGYIFWMEPGDHNHGIKLVAGPLEVGQVLAKIMFPRVKTAVFTSATLAVDGKFDFFKNRVGLSLVDQDRVVCSALASPFDFNKQAAIFVPTYLPSPKLPDYDKAFNDMVQEVLESTKVGTLVLFTAFDQLKRSYQQVQESGNLKVLAQWLDGNPAQLVERSLNEKDTIIFGTNSFWEGVDLPGQACELLIIARLPFSVPSDPLVSARCQAIEQAGGSSFNQYLLPEAVIRFRQGFGRLIRSRTDFGAVVVGDSRITATEYGKVFIRSLPKMPLFICRDLDELLENL</sequence>
<protein>
    <recommendedName>
        <fullName evidence="11">3'-5' exonuclease DinG</fullName>
        <ecNumber evidence="11">3.1.-.-</ecNumber>
    </recommendedName>
</protein>
<evidence type="ECO:0000259" key="12">
    <source>
        <dbReference type="PROSITE" id="PS51193"/>
    </source>
</evidence>
<dbReference type="InterPro" id="IPR012337">
    <property type="entry name" value="RNaseH-like_sf"/>
</dbReference>
<evidence type="ECO:0000313" key="13">
    <source>
        <dbReference type="EMBL" id="OGF09419.1"/>
    </source>
</evidence>
<dbReference type="GO" id="GO:0006260">
    <property type="term" value="P:DNA replication"/>
    <property type="evidence" value="ECO:0007669"/>
    <property type="project" value="InterPro"/>
</dbReference>
<dbReference type="GO" id="GO:0003677">
    <property type="term" value="F:DNA binding"/>
    <property type="evidence" value="ECO:0007669"/>
    <property type="project" value="UniProtKB-KW"/>
</dbReference>
<dbReference type="InterPro" id="IPR027417">
    <property type="entry name" value="P-loop_NTPase"/>
</dbReference>
<dbReference type="InterPro" id="IPR010614">
    <property type="entry name" value="RAD3-like_helicase_DEAD"/>
</dbReference>
<dbReference type="EMBL" id="MFFM01000041">
    <property type="protein sequence ID" value="OGF09419.1"/>
    <property type="molecule type" value="Genomic_DNA"/>
</dbReference>
<dbReference type="Gene3D" id="3.30.420.10">
    <property type="entry name" value="Ribonuclease H-like superfamily/Ribonuclease H"/>
    <property type="match status" value="1"/>
</dbReference>
<dbReference type="InterPro" id="IPR014013">
    <property type="entry name" value="Helic_SF1/SF2_ATP-bd_DinG/Rad3"/>
</dbReference>
<evidence type="ECO:0000256" key="10">
    <source>
        <dbReference type="ARBA" id="ARBA00023235"/>
    </source>
</evidence>
<keyword evidence="10" id="KW-0413">Isomerase</keyword>
<accession>A0A1F5R4V5</accession>
<evidence type="ECO:0000256" key="2">
    <source>
        <dbReference type="ARBA" id="ARBA00022723"/>
    </source>
</evidence>
<evidence type="ECO:0000313" key="14">
    <source>
        <dbReference type="Proteomes" id="UP000177230"/>
    </source>
</evidence>
<keyword evidence="6 11" id="KW-0067">ATP-binding</keyword>
<keyword evidence="1 11" id="KW-0540">Nuclease</keyword>
<dbReference type="InterPro" id="IPR014001">
    <property type="entry name" value="Helicase_ATP-bd"/>
</dbReference>
<keyword evidence="2" id="KW-0479">Metal-binding</keyword>
<dbReference type="PROSITE" id="PS51193">
    <property type="entry name" value="HELICASE_ATP_BIND_2"/>
    <property type="match status" value="1"/>
</dbReference>
<evidence type="ECO:0000256" key="3">
    <source>
        <dbReference type="ARBA" id="ARBA00022741"/>
    </source>
</evidence>
<keyword evidence="11" id="KW-0269">Exonuclease</keyword>
<dbReference type="PANTHER" id="PTHR11472">
    <property type="entry name" value="DNA REPAIR DEAD HELICASE RAD3/XP-D SUBFAMILY MEMBER"/>
    <property type="match status" value="1"/>
</dbReference>
<dbReference type="GO" id="GO:0005524">
    <property type="term" value="F:ATP binding"/>
    <property type="evidence" value="ECO:0007669"/>
    <property type="project" value="UniProtKB-UniRule"/>
</dbReference>
<dbReference type="Pfam" id="PF13307">
    <property type="entry name" value="Helicase_C_2"/>
    <property type="match status" value="1"/>
</dbReference>
<name>A0A1F5R4V5_9BACT</name>
<dbReference type="InterPro" id="IPR006555">
    <property type="entry name" value="ATP-dep_Helicase_C"/>
</dbReference>
<dbReference type="PANTHER" id="PTHR11472:SF34">
    <property type="entry name" value="REGULATOR OF TELOMERE ELONGATION HELICASE 1"/>
    <property type="match status" value="1"/>
</dbReference>
<dbReference type="Gene3D" id="3.40.50.300">
    <property type="entry name" value="P-loop containing nucleotide triphosphate hydrolases"/>
    <property type="match status" value="2"/>
</dbReference>
<dbReference type="InterPro" id="IPR045028">
    <property type="entry name" value="DinG/Rad3-like"/>
</dbReference>
<dbReference type="InterPro" id="IPR013520">
    <property type="entry name" value="Ribonucl_H"/>
</dbReference>
<feature type="short sequence motif" description="DEAH box" evidence="11">
    <location>
        <begin position="463"/>
        <end position="466"/>
    </location>
</feature>
<dbReference type="FunFam" id="3.30.420.10:FF:000045">
    <property type="entry name" value="3'-5' exonuclease DinG"/>
    <property type="match status" value="1"/>
</dbReference>
<dbReference type="Proteomes" id="UP000177230">
    <property type="component" value="Unassembled WGS sequence"/>
</dbReference>